<proteinExistence type="predicted"/>
<comment type="caution">
    <text evidence="2">The sequence shown here is derived from an EMBL/GenBank/DDBJ whole genome shotgun (WGS) entry which is preliminary data.</text>
</comment>
<dbReference type="OrthoDB" id="6125419at2759"/>
<dbReference type="PANTHER" id="PTHR16212">
    <property type="entry name" value="FOCADHESIN FAMILY MEMBER"/>
    <property type="match status" value="1"/>
</dbReference>
<evidence type="ECO:0000313" key="2">
    <source>
        <dbReference type="EMBL" id="MQL78530.1"/>
    </source>
</evidence>
<sequence>MHMLDYSVDPVVAHGLCILLRWGAMDADAYFEASRNVIQILWDIGTSNDSHSGYLWIKAQVSAFESLTRYE</sequence>
<evidence type="ECO:0000259" key="1">
    <source>
        <dbReference type="Pfam" id="PF12530"/>
    </source>
</evidence>
<evidence type="ECO:0000313" key="3">
    <source>
        <dbReference type="Proteomes" id="UP000652761"/>
    </source>
</evidence>
<name>A0A843U9A5_COLES</name>
<keyword evidence="3" id="KW-1185">Reference proteome</keyword>
<feature type="non-terminal residue" evidence="2">
    <location>
        <position position="1"/>
    </location>
</feature>
<gene>
    <name evidence="2" type="ORF">Taro_010959</name>
</gene>
<dbReference type="GO" id="GO:0060147">
    <property type="term" value="P:regulation of post-transcriptional gene silencing"/>
    <property type="evidence" value="ECO:0007669"/>
    <property type="project" value="InterPro"/>
</dbReference>
<dbReference type="InterPro" id="IPR045163">
    <property type="entry name" value="Focadhesin/RST1"/>
</dbReference>
<dbReference type="Proteomes" id="UP000652761">
    <property type="component" value="Unassembled WGS sequence"/>
</dbReference>
<accession>A0A843U9A5</accession>
<dbReference type="AlphaFoldDB" id="A0A843U9A5"/>
<dbReference type="PANTHER" id="PTHR16212:SF4">
    <property type="entry name" value="FOCADHESIN"/>
    <property type="match status" value="1"/>
</dbReference>
<protein>
    <recommendedName>
        <fullName evidence="1">DUF3730 domain-containing protein</fullName>
    </recommendedName>
</protein>
<dbReference type="Pfam" id="PF12530">
    <property type="entry name" value="DUF3730"/>
    <property type="match status" value="1"/>
</dbReference>
<feature type="domain" description="DUF3730" evidence="1">
    <location>
        <begin position="4"/>
        <end position="67"/>
    </location>
</feature>
<reference evidence="2" key="1">
    <citation type="submission" date="2017-07" db="EMBL/GenBank/DDBJ databases">
        <title>Taro Niue Genome Assembly and Annotation.</title>
        <authorList>
            <person name="Atibalentja N."/>
            <person name="Keating K."/>
            <person name="Fields C.J."/>
        </authorList>
    </citation>
    <scope>NUCLEOTIDE SEQUENCE</scope>
    <source>
        <strain evidence="2">Niue_2</strain>
        <tissue evidence="2">Leaf</tissue>
    </source>
</reference>
<organism evidence="2 3">
    <name type="scientific">Colocasia esculenta</name>
    <name type="common">Wild taro</name>
    <name type="synonym">Arum esculentum</name>
    <dbReference type="NCBI Taxonomy" id="4460"/>
    <lineage>
        <taxon>Eukaryota</taxon>
        <taxon>Viridiplantae</taxon>
        <taxon>Streptophyta</taxon>
        <taxon>Embryophyta</taxon>
        <taxon>Tracheophyta</taxon>
        <taxon>Spermatophyta</taxon>
        <taxon>Magnoliopsida</taxon>
        <taxon>Liliopsida</taxon>
        <taxon>Araceae</taxon>
        <taxon>Aroideae</taxon>
        <taxon>Colocasieae</taxon>
        <taxon>Colocasia</taxon>
    </lineage>
</organism>
<dbReference type="EMBL" id="NMUH01000404">
    <property type="protein sequence ID" value="MQL78530.1"/>
    <property type="molecule type" value="Genomic_DNA"/>
</dbReference>
<dbReference type="InterPro" id="IPR022542">
    <property type="entry name" value="FOCAD/RST1_DUF3730"/>
</dbReference>